<dbReference type="Proteomes" id="UP000516696">
    <property type="component" value="Chromosome"/>
</dbReference>
<sequence>MTQKMINVKPIKDKEVLKSFSNELLKNKHGQRDYTIFVFGVFTGLRISDILTLKVNDVKGKLKIETYKIQN</sequence>
<protein>
    <submittedName>
        <fullName evidence="2">Uncharacterized protein</fullName>
    </submittedName>
</protein>
<dbReference type="AlphaFoldDB" id="A0A366U6C1"/>
<proteinExistence type="predicted"/>
<dbReference type="GO" id="GO:0003677">
    <property type="term" value="F:DNA binding"/>
    <property type="evidence" value="ECO:0007669"/>
    <property type="project" value="InterPro"/>
</dbReference>
<name>A0A366U6C1_ENTGA</name>
<dbReference type="InterPro" id="IPR011010">
    <property type="entry name" value="DNA_brk_join_enz"/>
</dbReference>
<dbReference type="InterPro" id="IPR013762">
    <property type="entry name" value="Integrase-like_cat_sf"/>
</dbReference>
<organism evidence="2 3">
    <name type="scientific">Enterococcus gallinarum</name>
    <dbReference type="NCBI Taxonomy" id="1353"/>
    <lineage>
        <taxon>Bacteria</taxon>
        <taxon>Bacillati</taxon>
        <taxon>Bacillota</taxon>
        <taxon>Bacilli</taxon>
        <taxon>Lactobacillales</taxon>
        <taxon>Enterococcaceae</taxon>
        <taxon>Enterococcus</taxon>
    </lineage>
</organism>
<evidence type="ECO:0000256" key="1">
    <source>
        <dbReference type="ARBA" id="ARBA00023172"/>
    </source>
</evidence>
<dbReference type="EMBL" id="CP050485">
    <property type="protein sequence ID" value="QOG27373.1"/>
    <property type="molecule type" value="Genomic_DNA"/>
</dbReference>
<gene>
    <name evidence="2" type="ORF">EGM181_08990</name>
</gene>
<evidence type="ECO:0000313" key="3">
    <source>
        <dbReference type="Proteomes" id="UP000516696"/>
    </source>
</evidence>
<dbReference type="Gene3D" id="1.10.443.10">
    <property type="entry name" value="Intergrase catalytic core"/>
    <property type="match status" value="1"/>
</dbReference>
<evidence type="ECO:0000313" key="2">
    <source>
        <dbReference type="EMBL" id="QOG27373.1"/>
    </source>
</evidence>
<dbReference type="GO" id="GO:0015074">
    <property type="term" value="P:DNA integration"/>
    <property type="evidence" value="ECO:0007669"/>
    <property type="project" value="InterPro"/>
</dbReference>
<accession>A0A366U6C1</accession>
<keyword evidence="1" id="KW-0233">DNA recombination</keyword>
<dbReference type="SUPFAM" id="SSF56349">
    <property type="entry name" value="DNA breaking-rejoining enzymes"/>
    <property type="match status" value="1"/>
</dbReference>
<dbReference type="GO" id="GO:0006310">
    <property type="term" value="P:DNA recombination"/>
    <property type="evidence" value="ECO:0007669"/>
    <property type="project" value="UniProtKB-KW"/>
</dbReference>
<reference evidence="2 3" key="1">
    <citation type="submission" date="2020-03" db="EMBL/GenBank/DDBJ databases">
        <title>Characterization of ganglioside-mimicking enterococci.</title>
        <authorList>
            <person name="Patry R.T."/>
            <person name="Nothaft H."/>
            <person name="Bridger R."/>
            <person name="Shajahan A."/>
            <person name="Huynh S."/>
            <person name="Sanchez S."/>
            <person name="Azadi P."/>
            <person name="Cooper K."/>
            <person name="Miller W.G."/>
            <person name="Parker C.T."/>
            <person name="Wells L."/>
            <person name="Szymanski C.M."/>
        </authorList>
    </citation>
    <scope>NUCLEOTIDE SEQUENCE [LARGE SCALE GENOMIC DNA]</scope>
    <source>
        <strain evidence="2 3">EGM181</strain>
    </source>
</reference>